<evidence type="ECO:0000256" key="11">
    <source>
        <dbReference type="HAMAP-Rule" id="MF_00062"/>
    </source>
</evidence>
<feature type="compositionally biased region" description="Basic and acidic residues" evidence="12">
    <location>
        <begin position="7"/>
        <end position="36"/>
    </location>
</feature>
<dbReference type="GO" id="GO:0000103">
    <property type="term" value="P:sulfate assimilation"/>
    <property type="evidence" value="ECO:0007669"/>
    <property type="project" value="UniProtKB-UniRule"/>
</dbReference>
<feature type="binding site" evidence="11">
    <location>
        <begin position="93"/>
        <end position="100"/>
    </location>
    <ligand>
        <name>GTP</name>
        <dbReference type="ChEBI" id="CHEBI:37565"/>
    </ligand>
</feature>
<dbReference type="GO" id="GO:0005524">
    <property type="term" value="F:ATP binding"/>
    <property type="evidence" value="ECO:0007669"/>
    <property type="project" value="UniProtKB-KW"/>
</dbReference>
<dbReference type="InterPro" id="IPR009001">
    <property type="entry name" value="Transl_elong_EF1A/Init_IF2_C"/>
</dbReference>
<dbReference type="InterPro" id="IPR044138">
    <property type="entry name" value="CysN_II"/>
</dbReference>
<dbReference type="Gene3D" id="3.40.50.300">
    <property type="entry name" value="P-loop containing nucleotide triphosphate hydrolases"/>
    <property type="match status" value="1"/>
</dbReference>
<dbReference type="GO" id="GO:0004781">
    <property type="term" value="F:sulfate adenylyltransferase (ATP) activity"/>
    <property type="evidence" value="ECO:0007669"/>
    <property type="project" value="UniProtKB-UniRule"/>
</dbReference>
<dbReference type="SUPFAM" id="SSF52540">
    <property type="entry name" value="P-loop containing nucleoside triphosphate hydrolases"/>
    <property type="match status" value="1"/>
</dbReference>
<dbReference type="InterPro" id="IPR044139">
    <property type="entry name" value="CysN_NoDQ_III"/>
</dbReference>
<comment type="function">
    <text evidence="2">APS kinase catalyzes the synthesis of activated sulfate.</text>
</comment>
<dbReference type="PANTHER" id="PTHR23115">
    <property type="entry name" value="TRANSLATION FACTOR"/>
    <property type="match status" value="1"/>
</dbReference>
<comment type="function">
    <text evidence="11">With CysD forms the ATP sulfurylase (ATPS) that catalyzes the adenylation of sulfate producing adenosine 5'-phosphosulfate (APS) and diphosphate, the first enzymatic step in sulfur assimilation pathway. APS synthesis involves the formation of a high-energy phosphoric-sulfuric acid anhydride bond driven by GTP hydrolysis by CysN coupled to ATP hydrolysis by CysD.</text>
</comment>
<dbReference type="GO" id="GO:0003924">
    <property type="term" value="F:GTPase activity"/>
    <property type="evidence" value="ECO:0007669"/>
    <property type="project" value="InterPro"/>
</dbReference>
<dbReference type="InterPro" id="IPR000795">
    <property type="entry name" value="T_Tr_GTP-bd_dom"/>
</dbReference>
<evidence type="ECO:0000259" key="14">
    <source>
        <dbReference type="PROSITE" id="PS51722"/>
    </source>
</evidence>
<dbReference type="InterPro" id="IPR041757">
    <property type="entry name" value="CysN_GTP-bd"/>
</dbReference>
<keyword evidence="16" id="KW-1185">Reference proteome</keyword>
<dbReference type="SUPFAM" id="SSF50447">
    <property type="entry name" value="Translation proteins"/>
    <property type="match status" value="1"/>
</dbReference>
<dbReference type="Gene3D" id="2.40.30.10">
    <property type="entry name" value="Translation factors"/>
    <property type="match status" value="2"/>
</dbReference>
<dbReference type="FunFam" id="3.40.50.300:FF:000119">
    <property type="entry name" value="Sulfate adenylyltransferase subunit 1"/>
    <property type="match status" value="1"/>
</dbReference>
<keyword evidence="6 11" id="KW-0547">Nucleotide-binding</keyword>
<dbReference type="EC" id="2.7.7.4" evidence="11"/>
<dbReference type="EMBL" id="QURL01000003">
    <property type="protein sequence ID" value="RFC64118.1"/>
    <property type="molecule type" value="Genomic_DNA"/>
</dbReference>
<evidence type="ECO:0000256" key="9">
    <source>
        <dbReference type="ARBA" id="ARBA00024872"/>
    </source>
</evidence>
<evidence type="ECO:0000256" key="2">
    <source>
        <dbReference type="ARBA" id="ARBA00002357"/>
    </source>
</evidence>
<dbReference type="NCBIfam" id="TIGR02034">
    <property type="entry name" value="CysN"/>
    <property type="match status" value="1"/>
</dbReference>
<dbReference type="PRINTS" id="PR00315">
    <property type="entry name" value="ELONGATNFCT"/>
</dbReference>
<feature type="domain" description="Tr-type G" evidence="14">
    <location>
        <begin position="84"/>
        <end position="305"/>
    </location>
</feature>
<dbReference type="NCBIfam" id="NF003478">
    <property type="entry name" value="PRK05124.1"/>
    <property type="match status" value="1"/>
</dbReference>
<organism evidence="15 16">
    <name type="scientific">Fulvimarina endophytica</name>
    <dbReference type="NCBI Taxonomy" id="2293836"/>
    <lineage>
        <taxon>Bacteria</taxon>
        <taxon>Pseudomonadati</taxon>
        <taxon>Pseudomonadota</taxon>
        <taxon>Alphaproteobacteria</taxon>
        <taxon>Hyphomicrobiales</taxon>
        <taxon>Aurantimonadaceae</taxon>
        <taxon>Fulvimarina</taxon>
    </lineage>
</organism>
<dbReference type="GO" id="GO:0005525">
    <property type="term" value="F:GTP binding"/>
    <property type="evidence" value="ECO:0007669"/>
    <property type="project" value="UniProtKB-UniRule"/>
</dbReference>
<sequence length="607" mass="65175">MSNALHDTPRVDKAGDDAHRIEDGRPDETRTDEADRAQGSVAAALADERYAGPAPDANGETAASENVRVIDPQAGMEPLVAPAESLLRFITCGSVDDGKSTLIGRLLFETNAVFDDQMEALEKDSKKFGTTGGDLDFALLVDGLSAEREQGITIDVAYRYFSTSRRAFIIADTPGHEQYTRNMATGASQAELAVILVDARKGILPQTRRHSFITSLVGIKSVVIAINKMDLVDFSQERFEEIKRGYQEILPQLGFTDVSYVPLSAKNGDNIVTRSPNTPWYHGETLLQRLESASPETFDADASPFRMPVQWVNRPNLDFRGFCGTVASGTIRAGDRVISLPSGQTSSVKAVWGPGGMIERARTGESVTLTLNDEIDASRGDVIVREGDTIRPVKTVEADLLWMVDRPMVAGGRLIAKLGSHQTPATLRALSGSVDIHSYEVKPANALLMNEIGKVTIAFDRPPVATTYEENRELGAFILIDQLTNETVALGVVKEIARPAETVASETGTAATAALSGFGKAKAEWLGGDVAPGTEAATTRLAARATASALLVVLAVLFGLNVFSAAALGLLDFLLRPFVTGLIADRGTKREEASEPQKQPPYYGDGI</sequence>
<comment type="similarity">
    <text evidence="11">Belongs to the TRAFAC class translation factor GTPase superfamily. Classic translation factor GTPase family. CysN/NodQ subfamily.</text>
</comment>
<accession>A0A371X4F5</accession>
<dbReference type="Pfam" id="PF22594">
    <property type="entry name" value="GTP-eEF1A_C"/>
    <property type="match status" value="1"/>
</dbReference>
<evidence type="ECO:0000256" key="12">
    <source>
        <dbReference type="SAM" id="MobiDB-lite"/>
    </source>
</evidence>
<dbReference type="HAMAP" id="MF_00062">
    <property type="entry name" value="Sulf_adenylyltr_sub1"/>
    <property type="match status" value="1"/>
</dbReference>
<dbReference type="Pfam" id="PF00009">
    <property type="entry name" value="GTP_EFTU"/>
    <property type="match status" value="1"/>
</dbReference>
<comment type="subunit">
    <text evidence="3">Sulfate-activating enzymes, NodP and NodQ, may be physically associated.</text>
</comment>
<keyword evidence="13" id="KW-1133">Transmembrane helix</keyword>
<proteinExistence type="inferred from homology"/>
<comment type="subunit">
    <text evidence="11">Heterodimer composed of CysD, the smaller subunit, and CysN.</text>
</comment>
<comment type="function">
    <text evidence="9">Proposed to provide activated sulfate for transfer to Nod factor. ATP sulfurylase may be the GTPase, regulating ATP sulfurylase activity.</text>
</comment>
<feature type="binding site" evidence="11">
    <location>
        <begin position="172"/>
        <end position="176"/>
    </location>
    <ligand>
        <name>GTP</name>
        <dbReference type="ChEBI" id="CHEBI:37565"/>
    </ligand>
</feature>
<evidence type="ECO:0000256" key="13">
    <source>
        <dbReference type="SAM" id="Phobius"/>
    </source>
</evidence>
<name>A0A371X4F5_9HYPH</name>
<dbReference type="PROSITE" id="PS00301">
    <property type="entry name" value="G_TR_1"/>
    <property type="match status" value="1"/>
</dbReference>
<evidence type="ECO:0000256" key="8">
    <source>
        <dbReference type="ARBA" id="ARBA00023134"/>
    </source>
</evidence>
<keyword evidence="4 11" id="KW-0808">Transferase</keyword>
<dbReference type="CDD" id="cd03695">
    <property type="entry name" value="CysN_NodQ_II"/>
    <property type="match status" value="1"/>
</dbReference>
<dbReference type="Proteomes" id="UP000264310">
    <property type="component" value="Unassembled WGS sequence"/>
</dbReference>
<dbReference type="InterPro" id="IPR054696">
    <property type="entry name" value="GTP-eEF1A_C"/>
</dbReference>
<dbReference type="InterPro" id="IPR050100">
    <property type="entry name" value="TRAFAC_GTPase_members"/>
</dbReference>
<dbReference type="InterPro" id="IPR011779">
    <property type="entry name" value="SO4_adenylTrfase_lsu"/>
</dbReference>
<keyword evidence="13" id="KW-0472">Membrane</keyword>
<evidence type="ECO:0000313" key="16">
    <source>
        <dbReference type="Proteomes" id="UP000264310"/>
    </source>
</evidence>
<comment type="catalytic activity">
    <reaction evidence="1">
        <text>adenosine 5'-phosphosulfate + ATP = 3'-phosphoadenylyl sulfate + ADP + H(+)</text>
        <dbReference type="Rhea" id="RHEA:24152"/>
        <dbReference type="ChEBI" id="CHEBI:15378"/>
        <dbReference type="ChEBI" id="CHEBI:30616"/>
        <dbReference type="ChEBI" id="CHEBI:58243"/>
        <dbReference type="ChEBI" id="CHEBI:58339"/>
        <dbReference type="ChEBI" id="CHEBI:456216"/>
        <dbReference type="EC" id="2.7.1.25"/>
    </reaction>
</comment>
<evidence type="ECO:0000256" key="5">
    <source>
        <dbReference type="ARBA" id="ARBA00022695"/>
    </source>
</evidence>
<dbReference type="GO" id="GO:0004020">
    <property type="term" value="F:adenylylsulfate kinase activity"/>
    <property type="evidence" value="ECO:0007669"/>
    <property type="project" value="UniProtKB-EC"/>
</dbReference>
<feature type="region of interest" description="Disordered" evidence="12">
    <location>
        <begin position="587"/>
        <end position="607"/>
    </location>
</feature>
<reference evidence="15 16" key="1">
    <citation type="submission" date="2018-08" db="EMBL/GenBank/DDBJ databases">
        <title>Fulvimarina sp. 85, whole genome shotgun sequence.</title>
        <authorList>
            <person name="Tuo L."/>
        </authorList>
    </citation>
    <scope>NUCLEOTIDE SEQUENCE [LARGE SCALE GENOMIC DNA]</scope>
    <source>
        <strain evidence="15 16">85</strain>
    </source>
</reference>
<evidence type="ECO:0000313" key="15">
    <source>
        <dbReference type="EMBL" id="RFC64118.1"/>
    </source>
</evidence>
<protein>
    <recommendedName>
        <fullName evidence="11">Sulfate adenylyltransferase subunit 1</fullName>
        <ecNumber evidence="11">2.7.7.4</ecNumber>
    </recommendedName>
    <alternativeName>
        <fullName evidence="11">ATP-sulfurylase large subunit</fullName>
    </alternativeName>
    <alternativeName>
        <fullName evidence="11">Sulfate adenylate transferase</fullName>
        <shortName evidence="11">SAT</shortName>
    </alternativeName>
</protein>
<comment type="caution">
    <text evidence="15">The sequence shown here is derived from an EMBL/GenBank/DDBJ whole genome shotgun (WGS) entry which is preliminary data.</text>
</comment>
<dbReference type="PROSITE" id="PS51722">
    <property type="entry name" value="G_TR_2"/>
    <property type="match status" value="1"/>
</dbReference>
<evidence type="ECO:0000256" key="6">
    <source>
        <dbReference type="ARBA" id="ARBA00022741"/>
    </source>
</evidence>
<dbReference type="InterPro" id="IPR031157">
    <property type="entry name" value="G_TR_CS"/>
</dbReference>
<dbReference type="SUPFAM" id="SSF50465">
    <property type="entry name" value="EF-Tu/eEF-1alpha/eIF2-gamma C-terminal domain"/>
    <property type="match status" value="1"/>
</dbReference>
<dbReference type="OrthoDB" id="9804504at2"/>
<dbReference type="CDD" id="cd04095">
    <property type="entry name" value="CysN_NoDQ_III"/>
    <property type="match status" value="1"/>
</dbReference>
<dbReference type="InterPro" id="IPR027417">
    <property type="entry name" value="P-loop_NTPase"/>
</dbReference>
<dbReference type="CDD" id="cd04166">
    <property type="entry name" value="CysN_ATPS"/>
    <property type="match status" value="1"/>
</dbReference>
<comment type="catalytic activity">
    <reaction evidence="10 11">
        <text>sulfate + ATP + H(+) = adenosine 5'-phosphosulfate + diphosphate</text>
        <dbReference type="Rhea" id="RHEA:18133"/>
        <dbReference type="ChEBI" id="CHEBI:15378"/>
        <dbReference type="ChEBI" id="CHEBI:16189"/>
        <dbReference type="ChEBI" id="CHEBI:30616"/>
        <dbReference type="ChEBI" id="CHEBI:33019"/>
        <dbReference type="ChEBI" id="CHEBI:58243"/>
        <dbReference type="EC" id="2.7.7.4"/>
    </reaction>
</comment>
<feature type="binding site" evidence="11">
    <location>
        <begin position="227"/>
        <end position="230"/>
    </location>
    <ligand>
        <name>GTP</name>
        <dbReference type="ChEBI" id="CHEBI:37565"/>
    </ligand>
</feature>
<evidence type="ECO:0000256" key="4">
    <source>
        <dbReference type="ARBA" id="ARBA00022679"/>
    </source>
</evidence>
<dbReference type="RefSeq" id="WP_116682536.1">
    <property type="nucleotide sequence ID" value="NZ_QURL01000003.1"/>
</dbReference>
<evidence type="ECO:0000256" key="3">
    <source>
        <dbReference type="ARBA" id="ARBA00011760"/>
    </source>
</evidence>
<comment type="pathway">
    <text evidence="11">Sulfur metabolism; hydrogen sulfide biosynthesis; sulfite from sulfate: step 1/3.</text>
</comment>
<keyword evidence="7 11" id="KW-0067">ATP-binding</keyword>
<evidence type="ECO:0000256" key="1">
    <source>
        <dbReference type="ARBA" id="ARBA00001823"/>
    </source>
</evidence>
<keyword evidence="13" id="KW-0812">Transmembrane</keyword>
<feature type="region of interest" description="Disordered" evidence="12">
    <location>
        <begin position="1"/>
        <end position="62"/>
    </location>
</feature>
<keyword evidence="5 11" id="KW-0548">Nucleotidyltransferase</keyword>
<dbReference type="AlphaFoldDB" id="A0A371X4F5"/>
<dbReference type="InterPro" id="IPR009000">
    <property type="entry name" value="Transl_B-barrel_sf"/>
</dbReference>
<gene>
    <name evidence="11 15" type="primary">cysN</name>
    <name evidence="15" type="ORF">DYI37_07075</name>
</gene>
<evidence type="ECO:0000256" key="10">
    <source>
        <dbReference type="ARBA" id="ARBA00049370"/>
    </source>
</evidence>
<feature type="transmembrane region" description="Helical" evidence="13">
    <location>
        <begin position="549"/>
        <end position="571"/>
    </location>
</feature>
<keyword evidence="8 11" id="KW-0342">GTP-binding</keyword>
<evidence type="ECO:0000256" key="7">
    <source>
        <dbReference type="ARBA" id="ARBA00022840"/>
    </source>
</evidence>
<dbReference type="GO" id="GO:0070814">
    <property type="term" value="P:hydrogen sulfide biosynthetic process"/>
    <property type="evidence" value="ECO:0007669"/>
    <property type="project" value="UniProtKB-UniRule"/>
</dbReference>
<dbReference type="UniPathway" id="UPA00140">
    <property type="reaction ID" value="UER00204"/>
</dbReference>